<organism evidence="11 12">
    <name type="scientific">Allonocardiopsis opalescens</name>
    <dbReference type="NCBI Taxonomy" id="1144618"/>
    <lineage>
        <taxon>Bacteria</taxon>
        <taxon>Bacillati</taxon>
        <taxon>Actinomycetota</taxon>
        <taxon>Actinomycetes</taxon>
        <taxon>Streptosporangiales</taxon>
        <taxon>Allonocardiopsis</taxon>
    </lineage>
</organism>
<comment type="similarity">
    <text evidence="2">Belongs to the binding-protein-dependent transport system permease family. MalFG subfamily.</text>
</comment>
<gene>
    <name evidence="11" type="ORF">CLV72_105161</name>
</gene>
<feature type="transmembrane region" description="Helical" evidence="9">
    <location>
        <begin position="208"/>
        <end position="231"/>
    </location>
</feature>
<dbReference type="SUPFAM" id="SSF161098">
    <property type="entry name" value="MetI-like"/>
    <property type="match status" value="1"/>
</dbReference>
<dbReference type="GO" id="GO:0005886">
    <property type="term" value="C:plasma membrane"/>
    <property type="evidence" value="ECO:0007669"/>
    <property type="project" value="UniProtKB-SubCell"/>
</dbReference>
<dbReference type="PANTHER" id="PTHR32243">
    <property type="entry name" value="MALTOSE TRANSPORT SYSTEM PERMEASE-RELATED"/>
    <property type="match status" value="1"/>
</dbReference>
<evidence type="ECO:0000256" key="4">
    <source>
        <dbReference type="ARBA" id="ARBA00022475"/>
    </source>
</evidence>
<dbReference type="Gene3D" id="1.10.3720.10">
    <property type="entry name" value="MetI-like"/>
    <property type="match status" value="1"/>
</dbReference>
<dbReference type="OrthoDB" id="9794684at2"/>
<feature type="transmembrane region" description="Helical" evidence="9">
    <location>
        <begin position="82"/>
        <end position="107"/>
    </location>
</feature>
<reference evidence="11 12" key="1">
    <citation type="submission" date="2018-03" db="EMBL/GenBank/DDBJ databases">
        <title>Genomic Encyclopedia of Archaeal and Bacterial Type Strains, Phase II (KMG-II): from individual species to whole genera.</title>
        <authorList>
            <person name="Goeker M."/>
        </authorList>
    </citation>
    <scope>NUCLEOTIDE SEQUENCE [LARGE SCALE GENOMIC DNA]</scope>
    <source>
        <strain evidence="11 12">DSM 45601</strain>
    </source>
</reference>
<proteinExistence type="inferred from homology"/>
<evidence type="ECO:0000256" key="7">
    <source>
        <dbReference type="ARBA" id="ARBA00022989"/>
    </source>
</evidence>
<sequence>MVTTTRTAGPPAVRRERSRAASIGLHALLLSATAIALFPIMWIVLTSLKPRDAWRTSTVQLFSDPSLDNYVQLLTTTDFLRWFANSVIVATGTMVFGVFVSATTGYALSRFRFPGMRPLLWSLLVTQMFPVAILIVPLYNVLASLGLINNHGGLMLAYLTVAVPFCAWMMRGYFNTIPVEIDEAGRVDGLSPFGTFWRLIVPLARPGLAVTAFYSFVTAWGEVAYASAFMISNDNYTLARGLQLFVGQHMAEWGLLTAASVLIAVPAALVFLVVQRNLVTGLTAGANKA</sequence>
<dbReference type="PROSITE" id="PS50928">
    <property type="entry name" value="ABC_TM1"/>
    <property type="match status" value="1"/>
</dbReference>
<dbReference type="GO" id="GO:0042956">
    <property type="term" value="P:maltodextrin transmembrane transport"/>
    <property type="evidence" value="ECO:0007669"/>
    <property type="project" value="TreeGrafter"/>
</dbReference>
<keyword evidence="7 9" id="KW-1133">Transmembrane helix</keyword>
<dbReference type="InterPro" id="IPR035906">
    <property type="entry name" value="MetI-like_sf"/>
</dbReference>
<protein>
    <submittedName>
        <fullName evidence="11">Arabinogalactan oligomer/maltooligosaccharide transport system permease protein</fullName>
    </submittedName>
</protein>
<accession>A0A2T0Q208</accession>
<name>A0A2T0Q208_9ACTN</name>
<dbReference type="Pfam" id="PF00528">
    <property type="entry name" value="BPD_transp_1"/>
    <property type="match status" value="1"/>
</dbReference>
<evidence type="ECO:0000256" key="3">
    <source>
        <dbReference type="ARBA" id="ARBA00022448"/>
    </source>
</evidence>
<dbReference type="InterPro" id="IPR000515">
    <property type="entry name" value="MetI-like"/>
</dbReference>
<dbReference type="AlphaFoldDB" id="A0A2T0Q208"/>
<feature type="domain" description="ABC transmembrane type-1" evidence="10">
    <location>
        <begin position="83"/>
        <end position="274"/>
    </location>
</feature>
<dbReference type="CDD" id="cd06261">
    <property type="entry name" value="TM_PBP2"/>
    <property type="match status" value="1"/>
</dbReference>
<dbReference type="InterPro" id="IPR050901">
    <property type="entry name" value="BP-dep_ABC_trans_perm"/>
</dbReference>
<keyword evidence="8 9" id="KW-0472">Membrane</keyword>
<comment type="caution">
    <text evidence="11">The sequence shown here is derived from an EMBL/GenBank/DDBJ whole genome shotgun (WGS) entry which is preliminary data.</text>
</comment>
<feature type="transmembrane region" description="Helical" evidence="9">
    <location>
        <begin position="151"/>
        <end position="170"/>
    </location>
</feature>
<keyword evidence="3 9" id="KW-0813">Transport</keyword>
<dbReference type="GO" id="GO:0015423">
    <property type="term" value="F:ABC-type maltose transporter activity"/>
    <property type="evidence" value="ECO:0007669"/>
    <property type="project" value="TreeGrafter"/>
</dbReference>
<keyword evidence="12" id="KW-1185">Reference proteome</keyword>
<evidence type="ECO:0000256" key="6">
    <source>
        <dbReference type="ARBA" id="ARBA00022692"/>
    </source>
</evidence>
<evidence type="ECO:0000313" key="11">
    <source>
        <dbReference type="EMBL" id="PRX97811.1"/>
    </source>
</evidence>
<evidence type="ECO:0000256" key="8">
    <source>
        <dbReference type="ARBA" id="ARBA00023136"/>
    </source>
</evidence>
<feature type="transmembrane region" description="Helical" evidence="9">
    <location>
        <begin position="23"/>
        <end position="45"/>
    </location>
</feature>
<evidence type="ECO:0000259" key="10">
    <source>
        <dbReference type="PROSITE" id="PS50928"/>
    </source>
</evidence>
<keyword evidence="6 9" id="KW-0812">Transmembrane</keyword>
<keyword evidence="5" id="KW-0762">Sugar transport</keyword>
<dbReference type="RefSeq" id="WP_106247484.1">
    <property type="nucleotide sequence ID" value="NZ_PVZC01000005.1"/>
</dbReference>
<comment type="subcellular location">
    <subcellularLocation>
        <location evidence="1 9">Cell membrane</location>
        <topology evidence="1 9">Multi-pass membrane protein</topology>
    </subcellularLocation>
</comment>
<dbReference type="EMBL" id="PVZC01000005">
    <property type="protein sequence ID" value="PRX97811.1"/>
    <property type="molecule type" value="Genomic_DNA"/>
</dbReference>
<evidence type="ECO:0000256" key="1">
    <source>
        <dbReference type="ARBA" id="ARBA00004651"/>
    </source>
</evidence>
<evidence type="ECO:0000313" key="12">
    <source>
        <dbReference type="Proteomes" id="UP000237846"/>
    </source>
</evidence>
<keyword evidence="4" id="KW-1003">Cell membrane</keyword>
<dbReference type="Proteomes" id="UP000237846">
    <property type="component" value="Unassembled WGS sequence"/>
</dbReference>
<evidence type="ECO:0000256" key="5">
    <source>
        <dbReference type="ARBA" id="ARBA00022597"/>
    </source>
</evidence>
<feature type="transmembrane region" description="Helical" evidence="9">
    <location>
        <begin position="251"/>
        <end position="274"/>
    </location>
</feature>
<feature type="transmembrane region" description="Helical" evidence="9">
    <location>
        <begin position="119"/>
        <end position="139"/>
    </location>
</feature>
<dbReference type="PANTHER" id="PTHR32243:SF50">
    <property type="entry name" value="MALTOSE_MALTODEXTRIN TRANSPORT SYSTEM PERMEASE PROTEIN MALG"/>
    <property type="match status" value="1"/>
</dbReference>
<evidence type="ECO:0000256" key="2">
    <source>
        <dbReference type="ARBA" id="ARBA00009047"/>
    </source>
</evidence>
<evidence type="ECO:0000256" key="9">
    <source>
        <dbReference type="RuleBase" id="RU363032"/>
    </source>
</evidence>